<dbReference type="Proteomes" id="UP001434337">
    <property type="component" value="Chromosome"/>
</dbReference>
<dbReference type="PROSITE" id="PS51123">
    <property type="entry name" value="OMPA_2"/>
    <property type="match status" value="1"/>
</dbReference>
<dbReference type="PANTHER" id="PTHR30329">
    <property type="entry name" value="STATOR ELEMENT OF FLAGELLAR MOTOR COMPLEX"/>
    <property type="match status" value="1"/>
</dbReference>
<dbReference type="PANTHER" id="PTHR30329:SF21">
    <property type="entry name" value="LIPOPROTEIN YIAD-RELATED"/>
    <property type="match status" value="1"/>
</dbReference>
<dbReference type="SUPFAM" id="SSF103088">
    <property type="entry name" value="OmpA-like"/>
    <property type="match status" value="1"/>
</dbReference>
<dbReference type="InterPro" id="IPR006664">
    <property type="entry name" value="OMP_bac"/>
</dbReference>
<evidence type="ECO:0000259" key="7">
    <source>
        <dbReference type="PROSITE" id="PS51123"/>
    </source>
</evidence>
<accession>A0ABZ3C6N4</accession>
<evidence type="ECO:0000256" key="4">
    <source>
        <dbReference type="PROSITE-ProRule" id="PRU00473"/>
    </source>
</evidence>
<evidence type="ECO:0000256" key="5">
    <source>
        <dbReference type="SAM" id="MobiDB-lite"/>
    </source>
</evidence>
<dbReference type="InterPro" id="IPR006665">
    <property type="entry name" value="OmpA-like"/>
</dbReference>
<sequence length="521" mass="54080">MKRLASSLVALAALAACTTGPTPTDPATSTPAPSATAPATPTAVDASSATELVRQGAEPLTTVLASIPLQGEGSLTGATLDILEVRVTDASTVVTFALTHPDFQADFDDRLRSTNEWAPALRAGDGVYWPSKTVMYNNVANLHDRMALVGQPYTLLAAPRGMFALFAPLPASVTEVEVLSPLSDDTVSVPVVRGPATAPEGTADIPALGQVTYADPNDADNPVPVTVTVHGVRRVEDATVLYYSAVLPEGSEPQNLATFGGGSTVLAYAVGGRQSWPLTMGVVDHANHQAHTVAFDAYRAQVCSPGDVTVDGEVARTCWAAMPGLPENVTRVDVIIGGQQAIQDVPVEDGPLTPTIPNADDPFPVLGGPWPEIPAEALAVAARPDQAEKAVLPLVDVVTEDAVTTSGQQLDLDTTVLFAYNEATLTPEANAVLTQVAEQIQGFDNPGQLTLTGHTDADGSSSDNLDLSRRRAQAVADALAPLLGDGYTFAVDGKGEADPIAPNTTETGKALNRRVTILPPS</sequence>
<dbReference type="RefSeq" id="WP_342372129.1">
    <property type="nucleotide sequence ID" value="NZ_CP115965.1"/>
</dbReference>
<feature type="signal peptide" evidence="6">
    <location>
        <begin position="1"/>
        <end position="15"/>
    </location>
</feature>
<evidence type="ECO:0000256" key="2">
    <source>
        <dbReference type="ARBA" id="ARBA00023136"/>
    </source>
</evidence>
<dbReference type="Pfam" id="PF00691">
    <property type="entry name" value="OmpA"/>
    <property type="match status" value="1"/>
</dbReference>
<organism evidence="8 9">
    <name type="scientific">Propioniciclava soli</name>
    <dbReference type="NCBI Taxonomy" id="2775081"/>
    <lineage>
        <taxon>Bacteria</taxon>
        <taxon>Bacillati</taxon>
        <taxon>Actinomycetota</taxon>
        <taxon>Actinomycetes</taxon>
        <taxon>Propionibacteriales</taxon>
        <taxon>Propionibacteriaceae</taxon>
        <taxon>Propioniciclava</taxon>
    </lineage>
</organism>
<comment type="subcellular location">
    <subcellularLocation>
        <location evidence="1">Cell outer membrane</location>
    </subcellularLocation>
</comment>
<evidence type="ECO:0000256" key="3">
    <source>
        <dbReference type="ARBA" id="ARBA00023237"/>
    </source>
</evidence>
<evidence type="ECO:0000256" key="6">
    <source>
        <dbReference type="SAM" id="SignalP"/>
    </source>
</evidence>
<dbReference type="PROSITE" id="PS51257">
    <property type="entry name" value="PROKAR_LIPOPROTEIN"/>
    <property type="match status" value="1"/>
</dbReference>
<protein>
    <submittedName>
        <fullName evidence="8">OmpA family protein</fullName>
    </submittedName>
</protein>
<evidence type="ECO:0000313" key="8">
    <source>
        <dbReference type="EMBL" id="WZW97889.1"/>
    </source>
</evidence>
<dbReference type="EMBL" id="CP115965">
    <property type="protein sequence ID" value="WZW97889.1"/>
    <property type="molecule type" value="Genomic_DNA"/>
</dbReference>
<keyword evidence="6" id="KW-0732">Signal</keyword>
<keyword evidence="2 4" id="KW-0472">Membrane</keyword>
<feature type="domain" description="OmpA-like" evidence="7">
    <location>
        <begin position="405"/>
        <end position="521"/>
    </location>
</feature>
<dbReference type="CDD" id="cd07185">
    <property type="entry name" value="OmpA_C-like"/>
    <property type="match status" value="1"/>
</dbReference>
<dbReference type="InterPro" id="IPR036737">
    <property type="entry name" value="OmpA-like_sf"/>
</dbReference>
<reference evidence="8 9" key="1">
    <citation type="journal article" date="2023" name="Environ Microbiome">
        <title>A coral-associated actinobacterium mitigates coral bleaching under heat stress.</title>
        <authorList>
            <person name="Li J."/>
            <person name="Zou Y."/>
            <person name="Li Q."/>
            <person name="Zhang J."/>
            <person name="Bourne D.G."/>
            <person name="Lyu Y."/>
            <person name="Liu C."/>
            <person name="Zhang S."/>
        </authorList>
    </citation>
    <scope>NUCLEOTIDE SEQUENCE [LARGE SCALE GENOMIC DNA]</scope>
    <source>
        <strain evidence="8 9">SCSIO 13291</strain>
    </source>
</reference>
<proteinExistence type="predicted"/>
<evidence type="ECO:0000256" key="1">
    <source>
        <dbReference type="ARBA" id="ARBA00004442"/>
    </source>
</evidence>
<evidence type="ECO:0000313" key="9">
    <source>
        <dbReference type="Proteomes" id="UP001434337"/>
    </source>
</evidence>
<feature type="chain" id="PRO_5045781810" evidence="6">
    <location>
        <begin position="16"/>
        <end position="521"/>
    </location>
</feature>
<dbReference type="PRINTS" id="PR01021">
    <property type="entry name" value="OMPADOMAIN"/>
</dbReference>
<dbReference type="InterPro" id="IPR050330">
    <property type="entry name" value="Bact_OuterMem_StrucFunc"/>
</dbReference>
<feature type="region of interest" description="Disordered" evidence="5">
    <location>
        <begin position="445"/>
        <end position="466"/>
    </location>
</feature>
<keyword evidence="3" id="KW-0998">Cell outer membrane</keyword>
<dbReference type="Gene3D" id="3.30.1330.60">
    <property type="entry name" value="OmpA-like domain"/>
    <property type="match status" value="1"/>
</dbReference>
<name>A0ABZ3C6N4_9ACTN</name>
<feature type="region of interest" description="Disordered" evidence="5">
    <location>
        <begin position="20"/>
        <end position="41"/>
    </location>
</feature>
<keyword evidence="9" id="KW-1185">Reference proteome</keyword>
<gene>
    <name evidence="8" type="ORF">PCC79_13445</name>
</gene>